<dbReference type="EMBL" id="JACHHJ010000001">
    <property type="protein sequence ID" value="MBB6449463.1"/>
    <property type="molecule type" value="Genomic_DNA"/>
</dbReference>
<sequence>MKTTLDAFLSQQPNWVFFITGLIIIIGVITIFILIGRAAIKYTEKIDKELGFQKIQQDLHETKYQAAIHQDISLQTINALSNAERFLEQLQHARIDSVQVEDNLETYENLMIRVVNALSSDIKFHPGEQHRCAVWIEESDQLVYFTGSNSFDGRHEARVLSLNETIPGRCFRKKETQLVQDVSTDVDGSPHNGSYGAILCIPLSEWGVLTVDAHRSFKEEVTHICHLYARFVDLAFFEYSQMLDDGYFDQHFREGE</sequence>
<reference evidence="2 3" key="1">
    <citation type="submission" date="2020-08" db="EMBL/GenBank/DDBJ databases">
        <title>Genomic Encyclopedia of Type Strains, Phase IV (KMG-IV): sequencing the most valuable type-strain genomes for metagenomic binning, comparative biology and taxonomic classification.</title>
        <authorList>
            <person name="Goeker M."/>
        </authorList>
    </citation>
    <scope>NUCLEOTIDE SEQUENCE [LARGE SCALE GENOMIC DNA]</scope>
    <source>
        <strain evidence="2 3">DSM 21769</strain>
    </source>
</reference>
<dbReference type="SUPFAM" id="SSF55781">
    <property type="entry name" value="GAF domain-like"/>
    <property type="match status" value="1"/>
</dbReference>
<dbReference type="Proteomes" id="UP000568839">
    <property type="component" value="Unassembled WGS sequence"/>
</dbReference>
<keyword evidence="1" id="KW-0812">Transmembrane</keyword>
<keyword evidence="1" id="KW-1133">Transmembrane helix</keyword>
<protein>
    <submittedName>
        <fullName evidence="2">Putative methionine-R-sulfoxide reductase with GAF domain</fullName>
    </submittedName>
</protein>
<organism evidence="2 3">
    <name type="scientific">Geomicrobium halophilum</name>
    <dbReference type="NCBI Taxonomy" id="549000"/>
    <lineage>
        <taxon>Bacteria</taxon>
        <taxon>Bacillati</taxon>
        <taxon>Bacillota</taxon>
        <taxon>Bacilli</taxon>
        <taxon>Bacillales</taxon>
        <taxon>Geomicrobium</taxon>
    </lineage>
</organism>
<proteinExistence type="predicted"/>
<comment type="caution">
    <text evidence="2">The sequence shown here is derived from an EMBL/GenBank/DDBJ whole genome shotgun (WGS) entry which is preliminary data.</text>
</comment>
<dbReference type="AlphaFoldDB" id="A0A841PY16"/>
<evidence type="ECO:0000313" key="2">
    <source>
        <dbReference type="EMBL" id="MBB6449463.1"/>
    </source>
</evidence>
<feature type="transmembrane region" description="Helical" evidence="1">
    <location>
        <begin position="15"/>
        <end position="35"/>
    </location>
</feature>
<keyword evidence="3" id="KW-1185">Reference proteome</keyword>
<keyword evidence="1" id="KW-0472">Membrane</keyword>
<dbReference type="InterPro" id="IPR029016">
    <property type="entry name" value="GAF-like_dom_sf"/>
</dbReference>
<dbReference type="RefSeq" id="WP_184403345.1">
    <property type="nucleotide sequence ID" value="NZ_JACHHJ010000001.1"/>
</dbReference>
<gene>
    <name evidence="2" type="ORF">HNR44_001412</name>
</gene>
<dbReference type="Gene3D" id="3.30.450.40">
    <property type="match status" value="1"/>
</dbReference>
<evidence type="ECO:0000313" key="3">
    <source>
        <dbReference type="Proteomes" id="UP000568839"/>
    </source>
</evidence>
<accession>A0A841PY16</accession>
<evidence type="ECO:0000256" key="1">
    <source>
        <dbReference type="SAM" id="Phobius"/>
    </source>
</evidence>
<name>A0A841PY16_9BACL</name>